<dbReference type="Pfam" id="PF11991">
    <property type="entry name" value="Trp_DMAT"/>
    <property type="match status" value="1"/>
</dbReference>
<dbReference type="PANTHER" id="PTHR40627:SF4">
    <property type="entry name" value="PRENYLTRANSFERASE ASQH1-RELATED"/>
    <property type="match status" value="1"/>
</dbReference>
<evidence type="ECO:0000313" key="2">
    <source>
        <dbReference type="EMBL" id="REG30897.1"/>
    </source>
</evidence>
<name>A0ABX9K0H0_9BACT</name>
<sequence>MRVWNERAPAVSTPIPWQSLRSFGSERLDALCHAVGFGAEDTRTVRRTFELMCGAWGQRPLGDKPAWRSDITDDHTPFELSLAMEAGQPEVRFLLEAQGQPTTLRSSWEAALALNERLRHELGVSLERFEQVKALFEPVDARARFGLWHAVCVVPGGAPALKVYLNPFARGPEGAEALVRQALERLGCAEAWHVLTRAMRRESGDRPVYFSLDLSSHRAARIKVYLAHPEALAEELEDVMALAPEYVPGEARDFCQRLRGATGRFTGARPTLTCLSFTSDAPGRPSSVTLHFPIRCYADHDADALRRIRPLLDPESRGLLERAVGALARRPLEDGVGLIQWVSFRRQGGGRRATFYLATEAYSGAQP</sequence>
<accession>A0ABX9K0H0</accession>
<gene>
    <name evidence="2" type="ORF">ATI61_106367</name>
</gene>
<proteinExistence type="predicted"/>
<reference evidence="2 3" key="1">
    <citation type="submission" date="2018-08" db="EMBL/GenBank/DDBJ databases">
        <title>Genomic Encyclopedia of Archaeal and Bacterial Type Strains, Phase II (KMG-II): from individual species to whole genera.</title>
        <authorList>
            <person name="Goeker M."/>
        </authorList>
    </citation>
    <scope>NUCLEOTIDE SEQUENCE [LARGE SCALE GENOMIC DNA]</scope>
    <source>
        <strain evidence="2 3">DSM 2261</strain>
    </source>
</reference>
<comment type="caution">
    <text evidence="2">The sequence shown here is derived from an EMBL/GenBank/DDBJ whole genome shotgun (WGS) entry which is preliminary data.</text>
</comment>
<dbReference type="PANTHER" id="PTHR40627">
    <property type="entry name" value="INDOLE PRENYLTRANSFERASE TDIB-RELATED"/>
    <property type="match status" value="1"/>
</dbReference>
<evidence type="ECO:0000256" key="1">
    <source>
        <dbReference type="ARBA" id="ARBA00022679"/>
    </source>
</evidence>
<protein>
    <submittedName>
        <fullName evidence="2">DMATS type aromatic prenyltransferase</fullName>
    </submittedName>
</protein>
<evidence type="ECO:0000313" key="3">
    <source>
        <dbReference type="Proteomes" id="UP000256345"/>
    </source>
</evidence>
<dbReference type="Proteomes" id="UP000256345">
    <property type="component" value="Unassembled WGS sequence"/>
</dbReference>
<organism evidence="2 3">
    <name type="scientific">Archangium gephyra</name>
    <dbReference type="NCBI Taxonomy" id="48"/>
    <lineage>
        <taxon>Bacteria</taxon>
        <taxon>Pseudomonadati</taxon>
        <taxon>Myxococcota</taxon>
        <taxon>Myxococcia</taxon>
        <taxon>Myxococcales</taxon>
        <taxon>Cystobacterineae</taxon>
        <taxon>Archangiaceae</taxon>
        <taxon>Archangium</taxon>
    </lineage>
</organism>
<dbReference type="InterPro" id="IPR033964">
    <property type="entry name" value="ABBA"/>
</dbReference>
<dbReference type="SFLD" id="SFLDG01162">
    <property type="entry name" value="I"/>
    <property type="match status" value="1"/>
</dbReference>
<dbReference type="SFLD" id="SFLDS00036">
    <property type="entry name" value="Aromatic_Prenyltransferase"/>
    <property type="match status" value="1"/>
</dbReference>
<keyword evidence="1" id="KW-0808">Transferase</keyword>
<keyword evidence="3" id="KW-1185">Reference proteome</keyword>
<dbReference type="InterPro" id="IPR017795">
    <property type="entry name" value="ABBA_NscD-like"/>
</dbReference>
<dbReference type="EMBL" id="QUMU01000006">
    <property type="protein sequence ID" value="REG30897.1"/>
    <property type="molecule type" value="Genomic_DNA"/>
</dbReference>